<dbReference type="Pfam" id="PF15612">
    <property type="entry name" value="WHIM1"/>
    <property type="match status" value="1"/>
</dbReference>
<evidence type="ECO:0000259" key="4">
    <source>
        <dbReference type="Pfam" id="PF15612"/>
    </source>
</evidence>
<evidence type="ECO:0000256" key="3">
    <source>
        <dbReference type="SAM" id="MobiDB-lite"/>
    </source>
</evidence>
<gene>
    <name evidence="5" type="ORF">SAY87_021709</name>
</gene>
<protein>
    <recommendedName>
        <fullName evidence="4">WHIM1 domain-containing protein</fullName>
    </recommendedName>
</protein>
<dbReference type="GO" id="GO:0031213">
    <property type="term" value="C:RSF complex"/>
    <property type="evidence" value="ECO:0007669"/>
    <property type="project" value="InterPro"/>
</dbReference>
<dbReference type="GO" id="GO:0006355">
    <property type="term" value="P:regulation of DNA-templated transcription"/>
    <property type="evidence" value="ECO:0007669"/>
    <property type="project" value="InterPro"/>
</dbReference>
<feature type="compositionally biased region" description="Acidic residues" evidence="3">
    <location>
        <begin position="354"/>
        <end position="373"/>
    </location>
</feature>
<organism evidence="5 6">
    <name type="scientific">Trapa incisa</name>
    <dbReference type="NCBI Taxonomy" id="236973"/>
    <lineage>
        <taxon>Eukaryota</taxon>
        <taxon>Viridiplantae</taxon>
        <taxon>Streptophyta</taxon>
        <taxon>Embryophyta</taxon>
        <taxon>Tracheophyta</taxon>
        <taxon>Spermatophyta</taxon>
        <taxon>Magnoliopsida</taxon>
        <taxon>eudicotyledons</taxon>
        <taxon>Gunneridae</taxon>
        <taxon>Pentapetalae</taxon>
        <taxon>rosids</taxon>
        <taxon>malvids</taxon>
        <taxon>Myrtales</taxon>
        <taxon>Lythraceae</taxon>
        <taxon>Trapa</taxon>
    </lineage>
</organism>
<evidence type="ECO:0000256" key="2">
    <source>
        <dbReference type="ARBA" id="ARBA00023242"/>
    </source>
</evidence>
<feature type="compositionally biased region" description="Polar residues" evidence="3">
    <location>
        <begin position="454"/>
        <end position="465"/>
    </location>
</feature>
<feature type="domain" description="WHIM1" evidence="4">
    <location>
        <begin position="41"/>
        <end position="71"/>
    </location>
</feature>
<name>A0AAN7PS30_9MYRT</name>
<comment type="caution">
    <text evidence="5">The sequence shown here is derived from an EMBL/GenBank/DDBJ whole genome shotgun (WGS) entry which is preliminary data.</text>
</comment>
<feature type="region of interest" description="Disordered" evidence="3">
    <location>
        <begin position="407"/>
        <end position="515"/>
    </location>
</feature>
<evidence type="ECO:0000313" key="5">
    <source>
        <dbReference type="EMBL" id="KAK4752911.1"/>
    </source>
</evidence>
<feature type="region of interest" description="Disordered" evidence="3">
    <location>
        <begin position="345"/>
        <end position="388"/>
    </location>
</feature>
<comment type="subcellular location">
    <subcellularLocation>
        <location evidence="1">Nucleus</location>
    </subcellularLocation>
</comment>
<keyword evidence="6" id="KW-1185">Reference proteome</keyword>
<dbReference type="PANTHER" id="PTHR14296">
    <property type="entry name" value="REMODELING AND SPACING FACTOR 1"/>
    <property type="match status" value="1"/>
</dbReference>
<keyword evidence="2" id="KW-0539">Nucleus</keyword>
<proteinExistence type="predicted"/>
<dbReference type="EMBL" id="JAXIOK010000016">
    <property type="protein sequence ID" value="KAK4752911.1"/>
    <property type="molecule type" value="Genomic_DNA"/>
</dbReference>
<evidence type="ECO:0000313" key="6">
    <source>
        <dbReference type="Proteomes" id="UP001345219"/>
    </source>
</evidence>
<dbReference type="InterPro" id="IPR028938">
    <property type="entry name" value="Rsf1-like"/>
</dbReference>
<dbReference type="Proteomes" id="UP001345219">
    <property type="component" value="Chromosome 16"/>
</dbReference>
<evidence type="ECO:0000256" key="1">
    <source>
        <dbReference type="ARBA" id="ARBA00004123"/>
    </source>
</evidence>
<dbReference type="InterPro" id="IPR028942">
    <property type="entry name" value="WHIM1_dom"/>
</dbReference>
<sequence>MAHTRDTWVTVLCRKLRDWWHWAAEGELPIVASHGAEIELYKSLDPSVRVVILKALCDIRVEQEDIRNYIENSMKNGVQLSAFRKERIGGDTLYGVHYWNEDDPVVGHRLYREIRKPEVKKTKIRGSQVIPVVTYQWETLAANLDEFQDASEKLFTSNNRTEVSVGKRLKIDMLPEIEKVHKRKERLLKKQHREAFLLNNFKSVDGFAPGRSRRDRKPVTYTFDDYDRSINEAINIAKTKQSLPESIPIREGFFKHEISTNGQGNGCICAPQYADLTAVSPNLPYFNDAEDNPGQLDRSNRQRRRPQRYSEDFVNDVSDMDIDIESDDDIVGEAIYDEEYLRKRKQRKMCSSSEGDEEYRMDEEYADEEEEGDSLSMSDDMDEPPKLKKLLGRPKMETKLRSVRVIGPGLRQSKRTTRSHINYGQYEHLESDNRDVKPQKWKTSIKHSEASESPEYSNVCHNSGDNYEEEEEPRAERSVQRFTLMFQKESGNPTEKDGPSQEDGEGDGGKKVFWT</sequence>
<reference evidence="5 6" key="1">
    <citation type="journal article" date="2023" name="Hortic Res">
        <title>Pangenome of water caltrop reveals structural variations and asymmetric subgenome divergence after allopolyploidization.</title>
        <authorList>
            <person name="Zhang X."/>
            <person name="Chen Y."/>
            <person name="Wang L."/>
            <person name="Yuan Y."/>
            <person name="Fang M."/>
            <person name="Shi L."/>
            <person name="Lu R."/>
            <person name="Comes H.P."/>
            <person name="Ma Y."/>
            <person name="Chen Y."/>
            <person name="Huang G."/>
            <person name="Zhou Y."/>
            <person name="Zheng Z."/>
            <person name="Qiu Y."/>
        </authorList>
    </citation>
    <scope>NUCLEOTIDE SEQUENCE [LARGE SCALE GENOMIC DNA]</scope>
    <source>
        <tissue evidence="5">Roots</tissue>
    </source>
</reference>
<dbReference type="AlphaFoldDB" id="A0AAN7PS30"/>
<feature type="region of interest" description="Disordered" evidence="3">
    <location>
        <begin position="284"/>
        <end position="313"/>
    </location>
</feature>
<dbReference type="PANTHER" id="PTHR14296:SF3">
    <property type="entry name" value="DIKAR, ISOFORM F"/>
    <property type="match status" value="1"/>
</dbReference>
<accession>A0AAN7PS30</accession>
<feature type="compositionally biased region" description="Basic and acidic residues" evidence="3">
    <location>
        <begin position="427"/>
        <end position="438"/>
    </location>
</feature>